<evidence type="ECO:0000256" key="1">
    <source>
        <dbReference type="SAM" id="Phobius"/>
    </source>
</evidence>
<reference evidence="2" key="2">
    <citation type="submission" date="2014-06" db="EMBL/GenBank/DDBJ databases">
        <authorList>
            <person name="Aslett M."/>
        </authorList>
    </citation>
    <scope>NUCLEOTIDE SEQUENCE</scope>
</reference>
<evidence type="ECO:0000313" key="3">
    <source>
        <dbReference type="Proteomes" id="UP000492820"/>
    </source>
</evidence>
<keyword evidence="1" id="KW-0472">Membrane</keyword>
<keyword evidence="1" id="KW-0812">Transmembrane</keyword>
<dbReference type="AlphaFoldDB" id="A0A068WTQ8"/>
<protein>
    <submittedName>
        <fullName evidence="4">Phosphatidylinositol glycan, class T</fullName>
    </submittedName>
</protein>
<sequence>MRLPHNWILLLCILLVISFIYVVFYDFLPLHRSHMDRDTHTELITTDQTIPEGFINIHLQAYLSDRLPILLTQSGHSNQFWLLGARNATLTYSWEYHASSDGSDLSFMHIYLSVENIQLFGAVNASFLSPFLLIIHPSSIEVTIQFLPPSPHPLHSSKRQLFEMKELLISRWNGLSLKPLDGKTWGPLQRVIFKVVQILSSNFLLKWWLQRALAAQIAEFLEDRNLQCSATQAFSPDLCDYS</sequence>
<proteinExistence type="predicted"/>
<evidence type="ECO:0000313" key="2">
    <source>
        <dbReference type="EMBL" id="CDS21074.1"/>
    </source>
</evidence>
<accession>A0A068WTQ8</accession>
<dbReference type="WBParaSite" id="EgrG_000335200">
    <property type="protein sequence ID" value="EgrG_000335200"/>
    <property type="gene ID" value="EgrG_000335200"/>
</dbReference>
<keyword evidence="1" id="KW-1133">Transmembrane helix</keyword>
<reference evidence="4" key="3">
    <citation type="submission" date="2020-10" db="UniProtKB">
        <authorList>
            <consortium name="WormBaseParasite"/>
        </authorList>
    </citation>
    <scope>IDENTIFICATION</scope>
</reference>
<gene>
    <name evidence="2" type="ORF">EgrG_000335200</name>
</gene>
<organism evidence="2">
    <name type="scientific">Echinococcus granulosus</name>
    <name type="common">Hydatid tapeworm</name>
    <dbReference type="NCBI Taxonomy" id="6210"/>
    <lineage>
        <taxon>Eukaryota</taxon>
        <taxon>Metazoa</taxon>
        <taxon>Spiralia</taxon>
        <taxon>Lophotrochozoa</taxon>
        <taxon>Platyhelminthes</taxon>
        <taxon>Cestoda</taxon>
        <taxon>Eucestoda</taxon>
        <taxon>Cyclophyllidea</taxon>
        <taxon>Taeniidae</taxon>
        <taxon>Echinococcus</taxon>
        <taxon>Echinococcus granulosus group</taxon>
    </lineage>
</organism>
<feature type="transmembrane region" description="Helical" evidence="1">
    <location>
        <begin position="6"/>
        <end position="28"/>
    </location>
</feature>
<dbReference type="EMBL" id="LK028582">
    <property type="protein sequence ID" value="CDS21074.1"/>
    <property type="molecule type" value="Genomic_DNA"/>
</dbReference>
<evidence type="ECO:0000313" key="4">
    <source>
        <dbReference type="WBParaSite" id="EgrG_000335200"/>
    </source>
</evidence>
<reference evidence="2 3" key="1">
    <citation type="journal article" date="2013" name="Nature">
        <title>The genomes of four tapeworm species reveal adaptations to parasitism.</title>
        <authorList>
            <person name="Tsai I.J."/>
            <person name="Zarowiecki M."/>
            <person name="Holroyd N."/>
            <person name="Garciarrubio A."/>
            <person name="Sanchez-Flores A."/>
            <person name="Brooks K.L."/>
            <person name="Tracey A."/>
            <person name="Bobes R.J."/>
            <person name="Fragoso G."/>
            <person name="Sciutto E."/>
            <person name="Aslett M."/>
            <person name="Beasley H."/>
            <person name="Bennett H.M."/>
            <person name="Cai J."/>
            <person name="Camicia F."/>
            <person name="Clark R."/>
            <person name="Cucher M."/>
            <person name="De Silva N."/>
            <person name="Day T.A."/>
            <person name="Deplazes P."/>
            <person name="Estrada K."/>
            <person name="Fernandez C."/>
            <person name="Holland P.W."/>
            <person name="Hou J."/>
            <person name="Hu S."/>
            <person name="Huckvale T."/>
            <person name="Hung S.S."/>
            <person name="Kamenetzky L."/>
            <person name="Keane J.A."/>
            <person name="Kiss F."/>
            <person name="Koziol U."/>
            <person name="Lambert O."/>
            <person name="Liu K."/>
            <person name="Luo X."/>
            <person name="Luo Y."/>
            <person name="Macchiaroli N."/>
            <person name="Nichol S."/>
            <person name="Paps J."/>
            <person name="Parkinson J."/>
            <person name="Pouchkina-Stantcheva N."/>
            <person name="Riddiford N."/>
            <person name="Rosenzvit M."/>
            <person name="Salinas G."/>
            <person name="Wasmuth J.D."/>
            <person name="Zamanian M."/>
            <person name="Zheng Y."/>
            <person name="Cai X."/>
            <person name="Soberon X."/>
            <person name="Olson P.D."/>
            <person name="Laclette J.P."/>
            <person name="Brehm K."/>
            <person name="Berriman M."/>
            <person name="Garciarrubio A."/>
            <person name="Bobes R.J."/>
            <person name="Fragoso G."/>
            <person name="Sanchez-Flores A."/>
            <person name="Estrada K."/>
            <person name="Cevallos M.A."/>
            <person name="Morett E."/>
            <person name="Gonzalez V."/>
            <person name="Portillo T."/>
            <person name="Ochoa-Leyva A."/>
            <person name="Jose M.V."/>
            <person name="Sciutto E."/>
            <person name="Landa A."/>
            <person name="Jimenez L."/>
            <person name="Valdes V."/>
            <person name="Carrero J.C."/>
            <person name="Larralde C."/>
            <person name="Morales-Montor J."/>
            <person name="Limon-Lason J."/>
            <person name="Soberon X."/>
            <person name="Laclette J.P."/>
        </authorList>
    </citation>
    <scope>NUCLEOTIDE SEQUENCE [LARGE SCALE GENOMIC DNA]</scope>
</reference>
<dbReference type="Proteomes" id="UP000492820">
    <property type="component" value="Unassembled WGS sequence"/>
</dbReference>
<name>A0A068WTQ8_ECHGR</name>